<feature type="region of interest" description="Disordered" evidence="1">
    <location>
        <begin position="171"/>
        <end position="194"/>
    </location>
</feature>
<accession>A0A427YDC7</accession>
<dbReference type="InterPro" id="IPR021950">
    <property type="entry name" value="Spt20"/>
</dbReference>
<sequence length="354" mass="38479">MASASGYNHHRFARAVLKKSRKWEPSLIVQLNDKHWRFADSPMNFTYDGPMRPFLLALRAQVIPASLIPFLYDITPPVSLVDGCLVVEIQDFRKSPEVRTRVVMRPAAESLAQTIDVMLERKGEPWDEQLALELESRIIAATSAPLYLGTNILATRNAVLALGLTSPATPNLSADGSFRSASSLTDEPTSSSERMRKLLRAGERSAPFQPNWSILRHKERMESLQRQREREAAARAAMPPQEQLAVGQPVNGATAGPANGAPGEGSGEKKKKKKRPAPAQEGAEAPKESKKKKSAAAAAAGGNAAANSTKTKAEESPESQKKATKTKDETAEEKPKPKKKKKKEKAAEAEAEAS</sequence>
<feature type="compositionally biased region" description="Low complexity" evidence="1">
    <location>
        <begin position="251"/>
        <end position="261"/>
    </location>
</feature>
<proteinExistence type="predicted"/>
<keyword evidence="4" id="KW-1185">Reference proteome</keyword>
<feature type="compositionally biased region" description="Low complexity" evidence="1">
    <location>
        <begin position="295"/>
        <end position="308"/>
    </location>
</feature>
<evidence type="ECO:0000256" key="1">
    <source>
        <dbReference type="SAM" id="MobiDB-lite"/>
    </source>
</evidence>
<dbReference type="EMBL" id="RSCD01000015">
    <property type="protein sequence ID" value="RSH89076.1"/>
    <property type="molecule type" value="Genomic_DNA"/>
</dbReference>
<dbReference type="GO" id="GO:0003712">
    <property type="term" value="F:transcription coregulator activity"/>
    <property type="evidence" value="ECO:0007669"/>
    <property type="project" value="InterPro"/>
</dbReference>
<feature type="region of interest" description="Disordered" evidence="1">
    <location>
        <begin position="209"/>
        <end position="354"/>
    </location>
</feature>
<dbReference type="OrthoDB" id="1932706at2759"/>
<feature type="compositionally biased region" description="Polar residues" evidence="1">
    <location>
        <begin position="171"/>
        <end position="192"/>
    </location>
</feature>
<reference evidence="3 4" key="1">
    <citation type="submission" date="2018-11" db="EMBL/GenBank/DDBJ databases">
        <title>Genome sequence of Saitozyma podzolica DSM 27192.</title>
        <authorList>
            <person name="Aliyu H."/>
            <person name="Gorte O."/>
            <person name="Ochsenreither K."/>
        </authorList>
    </citation>
    <scope>NUCLEOTIDE SEQUENCE [LARGE SCALE GENOMIC DNA]</scope>
    <source>
        <strain evidence="3 4">DSM 27192</strain>
    </source>
</reference>
<dbReference type="PANTHER" id="PTHR13526">
    <property type="entry name" value="TRANSCRIPTION FACTOR SPT20 HOMOLOG"/>
    <property type="match status" value="1"/>
</dbReference>
<evidence type="ECO:0000313" key="4">
    <source>
        <dbReference type="Proteomes" id="UP000279259"/>
    </source>
</evidence>
<gene>
    <name evidence="3" type="primary">SPT20</name>
    <name evidence="3" type="ORF">EHS25_002742</name>
</gene>
<feature type="domain" description="Spt20-like SEP" evidence="2">
    <location>
        <begin position="23"/>
        <end position="152"/>
    </location>
</feature>
<dbReference type="STRING" id="1890683.A0A427YDC7"/>
<evidence type="ECO:0000259" key="2">
    <source>
        <dbReference type="Pfam" id="PF12090"/>
    </source>
</evidence>
<dbReference type="Pfam" id="PF12090">
    <property type="entry name" value="Spt20_SEP"/>
    <property type="match status" value="1"/>
</dbReference>
<name>A0A427YDC7_9TREE</name>
<dbReference type="GO" id="GO:0006357">
    <property type="term" value="P:regulation of transcription by RNA polymerase II"/>
    <property type="evidence" value="ECO:0007669"/>
    <property type="project" value="TreeGrafter"/>
</dbReference>
<protein>
    <submittedName>
        <fullName evidence="3">Transcription factor spt20</fullName>
    </submittedName>
</protein>
<feature type="compositionally biased region" description="Basic and acidic residues" evidence="1">
    <location>
        <begin position="219"/>
        <end position="233"/>
    </location>
</feature>
<dbReference type="GO" id="GO:0000124">
    <property type="term" value="C:SAGA complex"/>
    <property type="evidence" value="ECO:0007669"/>
    <property type="project" value="InterPro"/>
</dbReference>
<organism evidence="3 4">
    <name type="scientific">Saitozyma podzolica</name>
    <dbReference type="NCBI Taxonomy" id="1890683"/>
    <lineage>
        <taxon>Eukaryota</taxon>
        <taxon>Fungi</taxon>
        <taxon>Dikarya</taxon>
        <taxon>Basidiomycota</taxon>
        <taxon>Agaricomycotina</taxon>
        <taxon>Tremellomycetes</taxon>
        <taxon>Tremellales</taxon>
        <taxon>Trimorphomycetaceae</taxon>
        <taxon>Saitozyma</taxon>
    </lineage>
</organism>
<comment type="caution">
    <text evidence="3">The sequence shown here is derived from an EMBL/GenBank/DDBJ whole genome shotgun (WGS) entry which is preliminary data.</text>
</comment>
<evidence type="ECO:0000313" key="3">
    <source>
        <dbReference type="EMBL" id="RSH89076.1"/>
    </source>
</evidence>
<dbReference type="PANTHER" id="PTHR13526:SF8">
    <property type="entry name" value="TRANSCRIPTION FACTOR SPT20 HOMOLOG"/>
    <property type="match status" value="1"/>
</dbReference>
<feature type="compositionally biased region" description="Basic and acidic residues" evidence="1">
    <location>
        <begin position="311"/>
        <end position="335"/>
    </location>
</feature>
<dbReference type="AlphaFoldDB" id="A0A427YDC7"/>
<dbReference type="InterPro" id="IPR046468">
    <property type="entry name" value="Spt20-like_SEP"/>
</dbReference>
<dbReference type="Proteomes" id="UP000279259">
    <property type="component" value="Unassembled WGS sequence"/>
</dbReference>